<dbReference type="AlphaFoldDB" id="A0A4Q1ANI5"/>
<sequence length="186" mass="21350">MELVKNLGTNGLYDLLKYMFSSLLGIPFIINNRKAKKRIRELEKGNEDLHHRLENALMAAHMPVKKQGYSIAMSMGNKLLIEFNDETLKYLETEEEAENYEVVDVAVSRFNARTGSGRFITSIDSTSYSFELERELTDREKMLMADNLAEVTRGNFKPLKAVVKQIFSRDGKLKRYKLDSISDVSI</sequence>
<evidence type="ECO:0000313" key="4">
    <source>
        <dbReference type="Proteomes" id="UP000289758"/>
    </source>
</evidence>
<organism evidence="3 4">
    <name type="scientific">Halarcobacter ebronensis</name>
    <dbReference type="NCBI Taxonomy" id="1462615"/>
    <lineage>
        <taxon>Bacteria</taxon>
        <taxon>Pseudomonadati</taxon>
        <taxon>Campylobacterota</taxon>
        <taxon>Epsilonproteobacteria</taxon>
        <taxon>Campylobacterales</taxon>
        <taxon>Arcobacteraceae</taxon>
        <taxon>Halarcobacter</taxon>
    </lineage>
</organism>
<keyword evidence="2" id="KW-0812">Transmembrane</keyword>
<dbReference type="Proteomes" id="UP000289758">
    <property type="component" value="Unassembled WGS sequence"/>
</dbReference>
<gene>
    <name evidence="3" type="ORF">CRV07_08800</name>
</gene>
<keyword evidence="4" id="KW-1185">Reference proteome</keyword>
<keyword evidence="2" id="KW-1133">Transmembrane helix</keyword>
<feature type="coiled-coil region" evidence="1">
    <location>
        <begin position="32"/>
        <end position="59"/>
    </location>
</feature>
<keyword evidence="2" id="KW-0472">Membrane</keyword>
<name>A0A4Q1ANI5_9BACT</name>
<feature type="transmembrane region" description="Helical" evidence="2">
    <location>
        <begin position="12"/>
        <end position="30"/>
    </location>
</feature>
<evidence type="ECO:0000256" key="1">
    <source>
        <dbReference type="SAM" id="Coils"/>
    </source>
</evidence>
<evidence type="ECO:0000256" key="2">
    <source>
        <dbReference type="SAM" id="Phobius"/>
    </source>
</evidence>
<protein>
    <submittedName>
        <fullName evidence="3">Uncharacterized protein</fullName>
    </submittedName>
</protein>
<comment type="caution">
    <text evidence="3">The sequence shown here is derived from an EMBL/GenBank/DDBJ whole genome shotgun (WGS) entry which is preliminary data.</text>
</comment>
<reference evidence="3 4" key="1">
    <citation type="submission" date="2017-10" db="EMBL/GenBank/DDBJ databases">
        <title>Genomics of the genus Arcobacter.</title>
        <authorList>
            <person name="Perez-Cataluna A."/>
            <person name="Figueras M.J."/>
        </authorList>
    </citation>
    <scope>NUCLEOTIDE SEQUENCE [LARGE SCALE GENOMIC DNA]</scope>
    <source>
        <strain evidence="3 4">CECT 8441</strain>
    </source>
</reference>
<keyword evidence="1" id="KW-0175">Coiled coil</keyword>
<proteinExistence type="predicted"/>
<dbReference type="EMBL" id="PDKK01000006">
    <property type="protein sequence ID" value="RXK05596.1"/>
    <property type="molecule type" value="Genomic_DNA"/>
</dbReference>
<evidence type="ECO:0000313" key="3">
    <source>
        <dbReference type="EMBL" id="RXK05596.1"/>
    </source>
</evidence>
<dbReference type="RefSeq" id="WP_129087338.1">
    <property type="nucleotide sequence ID" value="NZ_CP053836.1"/>
</dbReference>
<accession>A0A4Q1ANI5</accession>